<sequence length="74" mass="8132">MFGGIIFLILGLSTIAFGIYTRKNPTFGWRMNEGWKVKGDSEPSVSYIDSIKFTGIIAISVGALMIIFGILMLL</sequence>
<dbReference type="RefSeq" id="WP_189025217.1">
    <property type="nucleotide sequence ID" value="NZ_BMKR01000008.1"/>
</dbReference>
<name>A0A917C9C7_9BACL</name>
<feature type="domain" description="DUF6199" evidence="2">
    <location>
        <begin position="10"/>
        <end position="69"/>
    </location>
</feature>
<dbReference type="Pfam" id="PF19701">
    <property type="entry name" value="DUF6199"/>
    <property type="match status" value="1"/>
</dbReference>
<proteinExistence type="predicted"/>
<comment type="caution">
    <text evidence="3">The sequence shown here is derived from an EMBL/GenBank/DDBJ whole genome shotgun (WGS) entry which is preliminary data.</text>
</comment>
<reference evidence="3" key="2">
    <citation type="submission" date="2020-09" db="EMBL/GenBank/DDBJ databases">
        <authorList>
            <person name="Sun Q."/>
            <person name="Zhou Y."/>
        </authorList>
    </citation>
    <scope>NUCLEOTIDE SEQUENCE</scope>
    <source>
        <strain evidence="3">CGMCC 1.16134</strain>
    </source>
</reference>
<evidence type="ECO:0000313" key="4">
    <source>
        <dbReference type="Proteomes" id="UP000637643"/>
    </source>
</evidence>
<keyword evidence="1" id="KW-0812">Transmembrane</keyword>
<evidence type="ECO:0000259" key="2">
    <source>
        <dbReference type="Pfam" id="PF19701"/>
    </source>
</evidence>
<gene>
    <name evidence="3" type="ORF">GCM10010912_24940</name>
</gene>
<dbReference type="AlphaFoldDB" id="A0A917C9C7"/>
<keyword evidence="1" id="KW-0472">Membrane</keyword>
<evidence type="ECO:0000256" key="1">
    <source>
        <dbReference type="SAM" id="Phobius"/>
    </source>
</evidence>
<dbReference type="Proteomes" id="UP000637643">
    <property type="component" value="Unassembled WGS sequence"/>
</dbReference>
<dbReference type="InterPro" id="IPR045679">
    <property type="entry name" value="DUF6199"/>
</dbReference>
<protein>
    <recommendedName>
        <fullName evidence="2">DUF6199 domain-containing protein</fullName>
    </recommendedName>
</protein>
<feature type="transmembrane region" description="Helical" evidence="1">
    <location>
        <begin position="53"/>
        <end position="73"/>
    </location>
</feature>
<reference evidence="3" key="1">
    <citation type="journal article" date="2014" name="Int. J. Syst. Evol. Microbiol.">
        <title>Complete genome sequence of Corynebacterium casei LMG S-19264T (=DSM 44701T), isolated from a smear-ripened cheese.</title>
        <authorList>
            <consortium name="US DOE Joint Genome Institute (JGI-PGF)"/>
            <person name="Walter F."/>
            <person name="Albersmeier A."/>
            <person name="Kalinowski J."/>
            <person name="Ruckert C."/>
        </authorList>
    </citation>
    <scope>NUCLEOTIDE SEQUENCE</scope>
    <source>
        <strain evidence="3">CGMCC 1.16134</strain>
    </source>
</reference>
<accession>A0A917C9C7</accession>
<keyword evidence="4" id="KW-1185">Reference proteome</keyword>
<keyword evidence="1" id="KW-1133">Transmembrane helix</keyword>
<organism evidence="3 4">
    <name type="scientific">Paenibacillus albidus</name>
    <dbReference type="NCBI Taxonomy" id="2041023"/>
    <lineage>
        <taxon>Bacteria</taxon>
        <taxon>Bacillati</taxon>
        <taxon>Bacillota</taxon>
        <taxon>Bacilli</taxon>
        <taxon>Bacillales</taxon>
        <taxon>Paenibacillaceae</taxon>
        <taxon>Paenibacillus</taxon>
    </lineage>
</organism>
<evidence type="ECO:0000313" key="3">
    <source>
        <dbReference type="EMBL" id="GGF78893.1"/>
    </source>
</evidence>
<dbReference type="EMBL" id="BMKR01000008">
    <property type="protein sequence ID" value="GGF78893.1"/>
    <property type="molecule type" value="Genomic_DNA"/>
</dbReference>